<dbReference type="PANTHER" id="PTHR42879">
    <property type="entry name" value="3-OXOACYL-(ACYL-CARRIER-PROTEIN) REDUCTASE"/>
    <property type="match status" value="1"/>
</dbReference>
<dbReference type="InterPro" id="IPR050259">
    <property type="entry name" value="SDR"/>
</dbReference>
<sequence length="256" mass="26732">MLKGKTALVTGSTSGIGLGIAMRLAAQGANIMLNGFGDHAGPKAQVEALGVKVGYHGADMSKPADIEAMVRAAEAEFGAVDILVNNAGIQHVALVEDFPPEKWDAIIAINLSSAFHTTRHALPGMKQRNWGRIINVASTHGLVASAQKSAYVASKHGILGFTKALALETATTGVTANAICPGWVLTPLVQKQIDDRASREGISVDEAKRDLLGEKQPSLQFTTPEQLGDLAVFMCSAAADNLRGAAINVDGGWVAQ</sequence>
<dbReference type="CDD" id="cd08940">
    <property type="entry name" value="HBDH_SDR_c"/>
    <property type="match status" value="1"/>
</dbReference>
<proteinExistence type="inferred from homology"/>
<gene>
    <name evidence="3" type="ORF">MW290_23905</name>
</gene>
<organism evidence="3 4">
    <name type="scientific">Aquincola tertiaricarbonis</name>
    <dbReference type="NCBI Taxonomy" id="391953"/>
    <lineage>
        <taxon>Bacteria</taxon>
        <taxon>Pseudomonadati</taxon>
        <taxon>Pseudomonadota</taxon>
        <taxon>Betaproteobacteria</taxon>
        <taxon>Burkholderiales</taxon>
        <taxon>Sphaerotilaceae</taxon>
        <taxon>Aquincola</taxon>
    </lineage>
</organism>
<evidence type="ECO:0000313" key="4">
    <source>
        <dbReference type="Proteomes" id="UP001056201"/>
    </source>
</evidence>
<dbReference type="SUPFAM" id="SSF51735">
    <property type="entry name" value="NAD(P)-binding Rossmann-fold domains"/>
    <property type="match status" value="1"/>
</dbReference>
<accession>A0ABY4S994</accession>
<name>A0ABY4S994_AQUTE</name>
<dbReference type="InterPro" id="IPR002347">
    <property type="entry name" value="SDR_fam"/>
</dbReference>
<dbReference type="NCBIfam" id="TIGR01963">
    <property type="entry name" value="PHB_DH"/>
    <property type="match status" value="1"/>
</dbReference>
<dbReference type="NCBIfam" id="NF009093">
    <property type="entry name" value="PRK12429.1"/>
    <property type="match status" value="1"/>
</dbReference>
<dbReference type="Pfam" id="PF00106">
    <property type="entry name" value="adh_short"/>
    <property type="match status" value="1"/>
</dbReference>
<protein>
    <submittedName>
        <fullName evidence="3">3-hydroxybutyrate dehydrogenase</fullName>
    </submittedName>
</protein>
<dbReference type="InterPro" id="IPR036291">
    <property type="entry name" value="NAD(P)-bd_dom_sf"/>
</dbReference>
<dbReference type="PANTHER" id="PTHR42879:SF2">
    <property type="entry name" value="3-OXOACYL-[ACYL-CARRIER-PROTEIN] REDUCTASE FABG"/>
    <property type="match status" value="1"/>
</dbReference>
<comment type="similarity">
    <text evidence="1 2">Belongs to the short-chain dehydrogenases/reductases (SDR) family.</text>
</comment>
<dbReference type="RefSeq" id="WP_250196849.1">
    <property type="nucleotide sequence ID" value="NZ_CP097636.1"/>
</dbReference>
<evidence type="ECO:0000256" key="2">
    <source>
        <dbReference type="RuleBase" id="RU000363"/>
    </source>
</evidence>
<dbReference type="PRINTS" id="PR00081">
    <property type="entry name" value="GDHRDH"/>
</dbReference>
<reference evidence="3" key="1">
    <citation type="submission" date="2022-05" db="EMBL/GenBank/DDBJ databases">
        <title>An RpoN-dependent PEP-CTERM gene is involved in floc formation of an Aquincola tertiaricarbonis strain.</title>
        <authorList>
            <person name="Qiu D."/>
            <person name="Xia M."/>
        </authorList>
    </citation>
    <scope>NUCLEOTIDE SEQUENCE</scope>
    <source>
        <strain evidence="3">RN12</strain>
    </source>
</reference>
<evidence type="ECO:0000256" key="1">
    <source>
        <dbReference type="ARBA" id="ARBA00006484"/>
    </source>
</evidence>
<keyword evidence="4" id="KW-1185">Reference proteome</keyword>
<dbReference type="EMBL" id="CP097636">
    <property type="protein sequence ID" value="URI08627.1"/>
    <property type="molecule type" value="Genomic_DNA"/>
</dbReference>
<dbReference type="InterPro" id="IPR011294">
    <property type="entry name" value="3-OHbutyrate_DH"/>
</dbReference>
<dbReference type="Gene3D" id="3.40.50.720">
    <property type="entry name" value="NAD(P)-binding Rossmann-like Domain"/>
    <property type="match status" value="1"/>
</dbReference>
<dbReference type="Proteomes" id="UP001056201">
    <property type="component" value="Chromosome 2"/>
</dbReference>
<dbReference type="PROSITE" id="PS00061">
    <property type="entry name" value="ADH_SHORT"/>
    <property type="match status" value="1"/>
</dbReference>
<dbReference type="InterPro" id="IPR020904">
    <property type="entry name" value="Sc_DH/Rdtase_CS"/>
</dbReference>
<evidence type="ECO:0000313" key="3">
    <source>
        <dbReference type="EMBL" id="URI08627.1"/>
    </source>
</evidence>
<dbReference type="PRINTS" id="PR00080">
    <property type="entry name" value="SDRFAMILY"/>
</dbReference>